<keyword evidence="12" id="KW-1185">Reference proteome</keyword>
<dbReference type="InterPro" id="IPR036852">
    <property type="entry name" value="Peptidase_S8/S53_dom_sf"/>
</dbReference>
<dbReference type="GO" id="GO:0006508">
    <property type="term" value="P:proteolysis"/>
    <property type="evidence" value="ECO:0007669"/>
    <property type="project" value="UniProtKB-KW"/>
</dbReference>
<dbReference type="Gene3D" id="2.60.120.260">
    <property type="entry name" value="Galactose-binding domain-like"/>
    <property type="match status" value="1"/>
</dbReference>
<organism evidence="11 12">
    <name type="scientific">Solihabitans fulvus</name>
    <dbReference type="NCBI Taxonomy" id="1892852"/>
    <lineage>
        <taxon>Bacteria</taxon>
        <taxon>Bacillati</taxon>
        <taxon>Actinomycetota</taxon>
        <taxon>Actinomycetes</taxon>
        <taxon>Pseudonocardiales</taxon>
        <taxon>Pseudonocardiaceae</taxon>
        <taxon>Solihabitans</taxon>
    </lineage>
</organism>
<dbReference type="InterPro" id="IPR050819">
    <property type="entry name" value="Tripeptidyl-peptidase_I"/>
</dbReference>
<protein>
    <submittedName>
        <fullName evidence="11">Peptidase S8</fullName>
    </submittedName>
</protein>
<evidence type="ECO:0000256" key="8">
    <source>
        <dbReference type="SAM" id="MobiDB-lite"/>
    </source>
</evidence>
<keyword evidence="9" id="KW-0732">Signal</keyword>
<dbReference type="SUPFAM" id="SSF54897">
    <property type="entry name" value="Protease propeptides/inhibitors"/>
    <property type="match status" value="1"/>
</dbReference>
<dbReference type="GO" id="GO:0046872">
    <property type="term" value="F:metal ion binding"/>
    <property type="evidence" value="ECO:0007669"/>
    <property type="project" value="UniProtKB-KW"/>
</dbReference>
<sequence length="709" mass="72725">MSKRAVAALITSVPLLVLATGLTAQADPQANLVPLTANAAPGLEHATKTGPEDANKQLPVAVSLNLRNQAELDSLLAKVTNPHSAEYGHYLTPDQFRDRFAPTQAQVDAVANHLRAAGLKVTGSTANRLAVDATGTATQIQSAFGTSLSRWHDATQNRDFTANDSAPRLPKAVASLVSDVAGLNDHYTRHHAHAQTSAPHVGSGPSGGYTPDELRGAYNIDKFVNAGTDGSGQQVAMFEFADYQQANITAYDQQYGTGSPTPTRRNVDGGNTTLGNAQVEVELDIEVAHAIAPKANVAVYEAPNTDAGEVDMWNALVSDNVPVISSSWGQCELDKSSSSMTAVDNVAKQAAAQGQTFLSAAGDSGAYDCERNQDANSTKLAVDFPGSDPYVTSVGGTTLSMNGTSYGSETTWNESGGWSGGGGVSSVFAKPSWQTGSGVTSSNKRQVPDVSAAAAGGEYSIYTQGSWTTVGGTSAATPLWAGYLTLHNQKAVAAGKAKIGAANAAIYSVANSSSYGSTFHDVTSGTNRYYSAGANFDLASGWGTPVADALSTALLGGGSTTPPPSGGIANGDFETGSLTGWTAAGPTSVVNSGTYAGSYSAQVGSVDPAGDSSIAQTFTAPTGTSSLSFAYNVVCNDSVTYDWATATLKDNTAGTTKTVLAKTCTLGAGWKTASASVVAGHSYTLTLANHDDNYAGDPTYTLYDGVKLG</sequence>
<keyword evidence="3" id="KW-0479">Metal-binding</keyword>
<dbReference type="Pfam" id="PF09286">
    <property type="entry name" value="Pro-kuma_activ"/>
    <property type="match status" value="1"/>
</dbReference>
<name>A0A5B2XEG6_9PSEU</name>
<gene>
    <name evidence="11" type="ORF">F0L68_17565</name>
</gene>
<evidence type="ECO:0000256" key="9">
    <source>
        <dbReference type="SAM" id="SignalP"/>
    </source>
</evidence>
<keyword evidence="5" id="KW-0720">Serine protease</keyword>
<dbReference type="SMART" id="SM00944">
    <property type="entry name" value="Pro-kuma_activ"/>
    <property type="match status" value="1"/>
</dbReference>
<keyword evidence="7" id="KW-0865">Zymogen</keyword>
<feature type="signal peptide" evidence="9">
    <location>
        <begin position="1"/>
        <end position="26"/>
    </location>
</feature>
<dbReference type="OrthoDB" id="3480681at2"/>
<dbReference type="Gene3D" id="3.40.50.200">
    <property type="entry name" value="Peptidase S8/S53 domain"/>
    <property type="match status" value="1"/>
</dbReference>
<dbReference type="CDD" id="cd11377">
    <property type="entry name" value="Pro-peptidase_S53"/>
    <property type="match status" value="1"/>
</dbReference>
<feature type="chain" id="PRO_5022859583" evidence="9">
    <location>
        <begin position="27"/>
        <end position="709"/>
    </location>
</feature>
<dbReference type="PANTHER" id="PTHR14218:SF15">
    <property type="entry name" value="TRIPEPTIDYL-PEPTIDASE 1"/>
    <property type="match status" value="1"/>
</dbReference>
<comment type="caution">
    <text evidence="11">The sequence shown here is derived from an EMBL/GenBank/DDBJ whole genome shotgun (WGS) entry which is preliminary data.</text>
</comment>
<dbReference type="Proteomes" id="UP000323454">
    <property type="component" value="Unassembled WGS sequence"/>
</dbReference>
<reference evidence="11 12" key="2">
    <citation type="submission" date="2019-09" db="EMBL/GenBank/DDBJ databases">
        <authorList>
            <person name="Jin C."/>
        </authorList>
    </citation>
    <scope>NUCLEOTIDE SEQUENCE [LARGE SCALE GENOMIC DNA]</scope>
    <source>
        <strain evidence="11 12">AN110305</strain>
    </source>
</reference>
<dbReference type="PROSITE" id="PS00138">
    <property type="entry name" value="SUBTILASE_SER"/>
    <property type="match status" value="1"/>
</dbReference>
<feature type="domain" description="Peptidase S53" evidence="10">
    <location>
        <begin position="208"/>
        <end position="557"/>
    </location>
</feature>
<keyword evidence="2" id="KW-0645">Protease</keyword>
<evidence type="ECO:0000313" key="12">
    <source>
        <dbReference type="Proteomes" id="UP000323454"/>
    </source>
</evidence>
<accession>A0A5B2XEG6</accession>
<dbReference type="CDD" id="cd04056">
    <property type="entry name" value="Peptidases_S53"/>
    <property type="match status" value="1"/>
</dbReference>
<dbReference type="InterPro" id="IPR015366">
    <property type="entry name" value="S53_propep"/>
</dbReference>
<dbReference type="InterPro" id="IPR030400">
    <property type="entry name" value="Sedolisin_dom"/>
</dbReference>
<evidence type="ECO:0000256" key="3">
    <source>
        <dbReference type="ARBA" id="ARBA00022723"/>
    </source>
</evidence>
<keyword evidence="6" id="KW-0106">Calcium</keyword>
<reference evidence="11 12" key="1">
    <citation type="submission" date="2019-09" db="EMBL/GenBank/DDBJ databases">
        <title>Goodfellowia gen. nov., a new genus of the Pseudonocardineae related to Actinoalloteichus, containing Goodfellowia coeruleoviolacea gen. nov., comb. nov. gen. nov., comb. nov.</title>
        <authorList>
            <person name="Labeda D."/>
        </authorList>
    </citation>
    <scope>NUCLEOTIDE SEQUENCE [LARGE SCALE GENOMIC DNA]</scope>
    <source>
        <strain evidence="11 12">AN110305</strain>
    </source>
</reference>
<keyword evidence="4" id="KW-0378">Hydrolase</keyword>
<dbReference type="GO" id="GO:0004252">
    <property type="term" value="F:serine-type endopeptidase activity"/>
    <property type="evidence" value="ECO:0007669"/>
    <property type="project" value="InterPro"/>
</dbReference>
<dbReference type="PANTHER" id="PTHR14218">
    <property type="entry name" value="PROTEASE S8 TRIPEPTIDYL PEPTIDASE I CLN2"/>
    <property type="match status" value="1"/>
</dbReference>
<evidence type="ECO:0000256" key="7">
    <source>
        <dbReference type="ARBA" id="ARBA00023145"/>
    </source>
</evidence>
<dbReference type="GO" id="GO:0008240">
    <property type="term" value="F:tripeptidyl-peptidase activity"/>
    <property type="evidence" value="ECO:0007669"/>
    <property type="project" value="TreeGrafter"/>
</dbReference>
<evidence type="ECO:0000313" key="11">
    <source>
        <dbReference type="EMBL" id="KAA2261351.1"/>
    </source>
</evidence>
<dbReference type="InterPro" id="IPR023828">
    <property type="entry name" value="Peptidase_S8_Ser-AS"/>
</dbReference>
<dbReference type="PROSITE" id="PS51695">
    <property type="entry name" value="SEDOLISIN"/>
    <property type="match status" value="1"/>
</dbReference>
<proteinExistence type="predicted"/>
<evidence type="ECO:0000256" key="1">
    <source>
        <dbReference type="ARBA" id="ARBA00001913"/>
    </source>
</evidence>
<evidence type="ECO:0000256" key="2">
    <source>
        <dbReference type="ARBA" id="ARBA00022670"/>
    </source>
</evidence>
<dbReference type="EMBL" id="VUOB01000029">
    <property type="protein sequence ID" value="KAA2261351.1"/>
    <property type="molecule type" value="Genomic_DNA"/>
</dbReference>
<evidence type="ECO:0000256" key="4">
    <source>
        <dbReference type="ARBA" id="ARBA00022801"/>
    </source>
</evidence>
<dbReference type="SUPFAM" id="SSF52743">
    <property type="entry name" value="Subtilisin-like"/>
    <property type="match status" value="1"/>
</dbReference>
<feature type="region of interest" description="Disordered" evidence="8">
    <location>
        <begin position="191"/>
        <end position="212"/>
    </location>
</feature>
<dbReference type="AlphaFoldDB" id="A0A5B2XEG6"/>
<evidence type="ECO:0000256" key="6">
    <source>
        <dbReference type="ARBA" id="ARBA00022837"/>
    </source>
</evidence>
<comment type="cofactor">
    <cofactor evidence="1">
        <name>Ca(2+)</name>
        <dbReference type="ChEBI" id="CHEBI:29108"/>
    </cofactor>
</comment>
<evidence type="ECO:0000256" key="5">
    <source>
        <dbReference type="ARBA" id="ARBA00022825"/>
    </source>
</evidence>
<evidence type="ECO:0000259" key="10">
    <source>
        <dbReference type="PROSITE" id="PS51695"/>
    </source>
</evidence>